<keyword evidence="4" id="KW-1185">Reference proteome</keyword>
<dbReference type="EMBL" id="PVWK01000142">
    <property type="protein sequence ID" value="PSB24544.1"/>
    <property type="molecule type" value="Genomic_DNA"/>
</dbReference>
<gene>
    <name evidence="3" type="ORF">C7B82_26315</name>
</gene>
<feature type="transmembrane region" description="Helical" evidence="1">
    <location>
        <begin position="12"/>
        <end position="34"/>
    </location>
</feature>
<comment type="caution">
    <text evidence="3">The sequence shown here is derived from an EMBL/GenBank/DDBJ whole genome shotgun (WGS) entry which is preliminary data.</text>
</comment>
<evidence type="ECO:0000256" key="1">
    <source>
        <dbReference type="SAM" id="Phobius"/>
    </source>
</evidence>
<dbReference type="Proteomes" id="UP000239576">
    <property type="component" value="Unassembled WGS sequence"/>
</dbReference>
<proteinExistence type="predicted"/>
<evidence type="ECO:0000313" key="4">
    <source>
        <dbReference type="Proteomes" id="UP000239576"/>
    </source>
</evidence>
<reference evidence="3 4" key="2">
    <citation type="submission" date="2018-03" db="EMBL/GenBank/DDBJ databases">
        <title>The ancient ancestry and fast evolution of plastids.</title>
        <authorList>
            <person name="Moore K.R."/>
            <person name="Magnabosco C."/>
            <person name="Momper L."/>
            <person name="Gold D.A."/>
            <person name="Bosak T."/>
            <person name="Fournier G.P."/>
        </authorList>
    </citation>
    <scope>NUCLEOTIDE SEQUENCE [LARGE SCALE GENOMIC DNA]</scope>
    <source>
        <strain evidence="3 4">ULC18</strain>
    </source>
</reference>
<keyword evidence="1" id="KW-1133">Transmembrane helix</keyword>
<evidence type="ECO:0000259" key="2">
    <source>
        <dbReference type="Pfam" id="PF01882"/>
    </source>
</evidence>
<accession>A0A2T1DVY4</accession>
<dbReference type="OrthoDB" id="9778037at2"/>
<name>A0A2T1DVY4_9CYAN</name>
<dbReference type="InterPro" id="IPR002881">
    <property type="entry name" value="DUF58"/>
</dbReference>
<keyword evidence="1" id="KW-0812">Transmembrane</keyword>
<evidence type="ECO:0000313" key="3">
    <source>
        <dbReference type="EMBL" id="PSB24544.1"/>
    </source>
</evidence>
<sequence>MNTAKRIADWLEAHWVTPAYSGWLLSSLALFFFVSATNTLAGWLYVISGISFALLVIAAVLPERMLRGIQVQRRLINPVTVGDPLTIELLLVNTTKQPKTLIQVQDLLPFVMASPVTATIERIAPHSTHHWLYHQPAQRRGLYRWQTVNLRTAAPLGLFWCRRSQTVPAGAVVYPTILPLTQCPLIDEMGRDANVLFNRDRRAQAASEGLTRSLRPYRWGDPIRFVHWRTSARYGELRVRELETLTSEQALIICLDSAMPWQSPSDSEAAEPFEQAVVAAASLYFYAVRRKLSVQVWTAGMGLIQGNQAVLEALAAVQAGEEARSDRLPDAPLLWLAQDPVRIATLPLGSRWLLWPSAQLEQFVSHCPGMRLQPDQPLQSQLQKALEKQLQSE</sequence>
<dbReference type="RefSeq" id="WP_106259745.1">
    <property type="nucleotide sequence ID" value="NZ_CAWNSW010000105.1"/>
</dbReference>
<feature type="transmembrane region" description="Helical" evidence="1">
    <location>
        <begin position="40"/>
        <end position="61"/>
    </location>
</feature>
<protein>
    <submittedName>
        <fullName evidence="3">DUF58 domain-containing protein</fullName>
    </submittedName>
</protein>
<dbReference type="AlphaFoldDB" id="A0A2T1DVY4"/>
<dbReference type="PANTHER" id="PTHR34351">
    <property type="entry name" value="SLR1927 PROTEIN-RELATED"/>
    <property type="match status" value="1"/>
</dbReference>
<feature type="domain" description="DUF58" evidence="2">
    <location>
        <begin position="214"/>
        <end position="291"/>
    </location>
</feature>
<dbReference type="PANTHER" id="PTHR34351:SF1">
    <property type="entry name" value="SLR1927 PROTEIN"/>
    <property type="match status" value="1"/>
</dbReference>
<keyword evidence="1" id="KW-0472">Membrane</keyword>
<reference evidence="4" key="1">
    <citation type="submission" date="2018-02" db="EMBL/GenBank/DDBJ databases">
        <authorList>
            <person name="Moore K."/>
            <person name="Momper L."/>
        </authorList>
    </citation>
    <scope>NUCLEOTIDE SEQUENCE [LARGE SCALE GENOMIC DNA]</scope>
    <source>
        <strain evidence="4">ULC18</strain>
    </source>
</reference>
<organism evidence="3 4">
    <name type="scientific">Stenomitos frigidus ULC18</name>
    <dbReference type="NCBI Taxonomy" id="2107698"/>
    <lineage>
        <taxon>Bacteria</taxon>
        <taxon>Bacillati</taxon>
        <taxon>Cyanobacteriota</taxon>
        <taxon>Cyanophyceae</taxon>
        <taxon>Leptolyngbyales</taxon>
        <taxon>Leptolyngbyaceae</taxon>
        <taxon>Stenomitos</taxon>
    </lineage>
</organism>
<dbReference type="Pfam" id="PF01882">
    <property type="entry name" value="DUF58"/>
    <property type="match status" value="1"/>
</dbReference>